<reference evidence="3 4" key="1">
    <citation type="submission" date="2016-10" db="EMBL/GenBank/DDBJ databases">
        <authorList>
            <person name="de Groot N.N."/>
        </authorList>
    </citation>
    <scope>NUCLEOTIDE SEQUENCE [LARGE SCALE GENOMIC DNA]</scope>
    <source>
        <strain evidence="3 4">CDM_5</strain>
    </source>
</reference>
<accession>A0A1H7TQ86</accession>
<feature type="coiled-coil region" evidence="1">
    <location>
        <begin position="4"/>
        <end position="88"/>
    </location>
</feature>
<dbReference type="AlphaFoldDB" id="A0A1H7TQ86"/>
<keyword evidence="1" id="KW-0175">Coiled coil</keyword>
<dbReference type="EMBL" id="FOAD01000010">
    <property type="protein sequence ID" value="SEL87032.1"/>
    <property type="molecule type" value="Genomic_DNA"/>
</dbReference>
<evidence type="ECO:0000313" key="4">
    <source>
        <dbReference type="Proteomes" id="UP000183894"/>
    </source>
</evidence>
<evidence type="ECO:0000313" key="3">
    <source>
        <dbReference type="EMBL" id="SEL87032.1"/>
    </source>
</evidence>
<organism evidence="3 4">
    <name type="scientific">Haloferax larsenii</name>
    <dbReference type="NCBI Taxonomy" id="302484"/>
    <lineage>
        <taxon>Archaea</taxon>
        <taxon>Methanobacteriati</taxon>
        <taxon>Methanobacteriota</taxon>
        <taxon>Stenosarchaea group</taxon>
        <taxon>Halobacteria</taxon>
        <taxon>Halobacteriales</taxon>
        <taxon>Haloferacaceae</taxon>
        <taxon>Haloferax</taxon>
    </lineage>
</organism>
<dbReference type="Pfam" id="PF26032">
    <property type="entry name" value="DUF8008"/>
    <property type="match status" value="1"/>
</dbReference>
<dbReference type="OrthoDB" id="195095at2157"/>
<name>A0A1H7TQ86_HALLR</name>
<sequence>MPSLETLCDRIAELEQTVSAQHQRIESLECEVDALEAELEAEREARQAAEAQCAELAETVDRDVSARLDALSRKTEATREQVVELQSRSLEKGGHLLASNVDPDRIDVHGQQLERITKDDEQAYFRLPGEEDPLARGGAVVHSTADLLPLQRLARFDDEMLASTTNRKPDELAAKAWRQRDDPGRYKLWSKGGADVRVYMTAPDLADWIRQEEAGVSKKYSQELARRTIDAMIELARGKLGKTKRKRRTDGLTYHETRVVLHQGTELPGERPVADATGCENEDNHEPSRDDEAPATDAVVGE</sequence>
<feature type="compositionally biased region" description="Basic and acidic residues" evidence="2">
    <location>
        <begin position="282"/>
        <end position="292"/>
    </location>
</feature>
<dbReference type="Proteomes" id="UP000183894">
    <property type="component" value="Unassembled WGS sequence"/>
</dbReference>
<evidence type="ECO:0000256" key="1">
    <source>
        <dbReference type="SAM" id="Coils"/>
    </source>
</evidence>
<proteinExistence type="predicted"/>
<dbReference type="InterPro" id="IPR058321">
    <property type="entry name" value="DUF8008"/>
</dbReference>
<feature type="region of interest" description="Disordered" evidence="2">
    <location>
        <begin position="261"/>
        <end position="302"/>
    </location>
</feature>
<evidence type="ECO:0000256" key="2">
    <source>
        <dbReference type="SAM" id="MobiDB-lite"/>
    </source>
</evidence>
<protein>
    <submittedName>
        <fullName evidence="3">Uncharacterized protein</fullName>
    </submittedName>
</protein>
<dbReference type="RefSeq" id="WP_074796055.1">
    <property type="nucleotide sequence ID" value="NZ_FOAD01000010.1"/>
</dbReference>
<gene>
    <name evidence="3" type="ORF">SAMN04488691_11016</name>
</gene>